<gene>
    <name evidence="2" type="ORF">D9611_009748</name>
</gene>
<keyword evidence="3" id="KW-1185">Reference proteome</keyword>
<feature type="region of interest" description="Disordered" evidence="1">
    <location>
        <begin position="490"/>
        <end position="637"/>
    </location>
</feature>
<feature type="region of interest" description="Disordered" evidence="1">
    <location>
        <begin position="184"/>
        <end position="205"/>
    </location>
</feature>
<feature type="compositionally biased region" description="Basic and acidic residues" evidence="1">
    <location>
        <begin position="926"/>
        <end position="949"/>
    </location>
</feature>
<accession>A0A8H5C6C9</accession>
<feature type="compositionally biased region" description="Basic and acidic residues" evidence="1">
    <location>
        <begin position="2103"/>
        <end position="2123"/>
    </location>
</feature>
<feature type="region of interest" description="Disordered" evidence="1">
    <location>
        <begin position="1859"/>
        <end position="1889"/>
    </location>
</feature>
<organism evidence="2 3">
    <name type="scientific">Ephemerocybe angulata</name>
    <dbReference type="NCBI Taxonomy" id="980116"/>
    <lineage>
        <taxon>Eukaryota</taxon>
        <taxon>Fungi</taxon>
        <taxon>Dikarya</taxon>
        <taxon>Basidiomycota</taxon>
        <taxon>Agaricomycotina</taxon>
        <taxon>Agaricomycetes</taxon>
        <taxon>Agaricomycetidae</taxon>
        <taxon>Agaricales</taxon>
        <taxon>Agaricineae</taxon>
        <taxon>Psathyrellaceae</taxon>
        <taxon>Ephemerocybe</taxon>
    </lineage>
</organism>
<evidence type="ECO:0000313" key="2">
    <source>
        <dbReference type="EMBL" id="KAF5335778.1"/>
    </source>
</evidence>
<evidence type="ECO:0000313" key="3">
    <source>
        <dbReference type="Proteomes" id="UP000541558"/>
    </source>
</evidence>
<feature type="compositionally biased region" description="Basic and acidic residues" evidence="1">
    <location>
        <begin position="730"/>
        <end position="739"/>
    </location>
</feature>
<feature type="compositionally biased region" description="Basic residues" evidence="1">
    <location>
        <begin position="1869"/>
        <end position="1880"/>
    </location>
</feature>
<feature type="region of interest" description="Disordered" evidence="1">
    <location>
        <begin position="2100"/>
        <end position="2123"/>
    </location>
</feature>
<feature type="compositionally biased region" description="Polar residues" evidence="1">
    <location>
        <begin position="2022"/>
        <end position="2039"/>
    </location>
</feature>
<feature type="compositionally biased region" description="Basic and acidic residues" evidence="1">
    <location>
        <begin position="663"/>
        <end position="686"/>
    </location>
</feature>
<feature type="compositionally biased region" description="Basic and acidic residues" evidence="1">
    <location>
        <begin position="1304"/>
        <end position="1313"/>
    </location>
</feature>
<feature type="compositionally biased region" description="Basic and acidic residues" evidence="1">
    <location>
        <begin position="1522"/>
        <end position="1543"/>
    </location>
</feature>
<feature type="compositionally biased region" description="Basic and acidic residues" evidence="1">
    <location>
        <begin position="301"/>
        <end position="319"/>
    </location>
</feature>
<feature type="region of interest" description="Disordered" evidence="1">
    <location>
        <begin position="703"/>
        <end position="1413"/>
    </location>
</feature>
<dbReference type="OrthoDB" id="3263746at2759"/>
<feature type="region of interest" description="Disordered" evidence="1">
    <location>
        <begin position="286"/>
        <end position="341"/>
    </location>
</feature>
<feature type="compositionally biased region" description="Basic and acidic residues" evidence="1">
    <location>
        <begin position="1090"/>
        <end position="1113"/>
    </location>
</feature>
<feature type="region of interest" description="Disordered" evidence="1">
    <location>
        <begin position="1910"/>
        <end position="1935"/>
    </location>
</feature>
<feature type="compositionally biased region" description="Polar residues" evidence="1">
    <location>
        <begin position="374"/>
        <end position="387"/>
    </location>
</feature>
<feature type="region of interest" description="Disordered" evidence="1">
    <location>
        <begin position="1425"/>
        <end position="1565"/>
    </location>
</feature>
<dbReference type="EMBL" id="JAACJK010000060">
    <property type="protein sequence ID" value="KAF5335778.1"/>
    <property type="molecule type" value="Genomic_DNA"/>
</dbReference>
<feature type="compositionally biased region" description="Low complexity" evidence="1">
    <location>
        <begin position="1917"/>
        <end position="1932"/>
    </location>
</feature>
<feature type="compositionally biased region" description="Basic and acidic residues" evidence="1">
    <location>
        <begin position="1008"/>
        <end position="1031"/>
    </location>
</feature>
<feature type="region of interest" description="Disordered" evidence="1">
    <location>
        <begin position="359"/>
        <end position="413"/>
    </location>
</feature>
<feature type="region of interest" description="Disordered" evidence="1">
    <location>
        <begin position="651"/>
        <end position="686"/>
    </location>
</feature>
<feature type="compositionally biased region" description="Low complexity" evidence="1">
    <location>
        <begin position="1116"/>
        <end position="1128"/>
    </location>
</feature>
<proteinExistence type="predicted"/>
<feature type="compositionally biased region" description="Basic and acidic residues" evidence="1">
    <location>
        <begin position="1336"/>
        <end position="1364"/>
    </location>
</feature>
<protein>
    <submittedName>
        <fullName evidence="2">Uncharacterized protein</fullName>
    </submittedName>
</protein>
<feature type="compositionally biased region" description="Basic and acidic residues" evidence="1">
    <location>
        <begin position="1254"/>
        <end position="1277"/>
    </location>
</feature>
<evidence type="ECO:0000256" key="1">
    <source>
        <dbReference type="SAM" id="MobiDB-lite"/>
    </source>
</evidence>
<feature type="region of interest" description="Disordered" evidence="1">
    <location>
        <begin position="112"/>
        <end position="132"/>
    </location>
</feature>
<feature type="compositionally biased region" description="Basic and acidic residues" evidence="1">
    <location>
        <begin position="844"/>
        <end position="867"/>
    </location>
</feature>
<name>A0A8H5C6C9_9AGAR</name>
<comment type="caution">
    <text evidence="2">The sequence shown here is derived from an EMBL/GenBank/DDBJ whole genome shotgun (WGS) entry which is preliminary data.</text>
</comment>
<sequence length="2449" mass="265941">MDSNAMEIDCGPLKPSTQSRIRKRETSEEAPPQESHKDETVVDAAESRFVLTNLKRRKIDAVQGIPAVPGTISIASNPPVVAPPSAETSQSIPVTGGTGDTTSVNLLCTTSQTSNPPVVAPPSAETSQPIPVTGGDTTSVNLLCTASQNSRPKAIVFQGGTSGGSGMAISPSAVELQKDYDNAPRTSYYRSHDAPSTSPLSESEDEYLIPTGATMAVMQEEDDTSEVVSDELVQSAPPIAVLEEHTFDPSLSSASLDERTGPSSVPLSLNPKRDRIIVAPVVPSIRIPNQGERPSSISQNEEEKWNSHKSESENTDHGVGRLANSPTSCPDGPSRLGSLECDEDDADSVENLLLLAPEDHSGATLPPPLVEQPQEGTESTDGRGTSDGSKEETHIPNAITYPSCTPGYHSSDEDEAMVDYNYDDDDDTLVPILGAPMVLQEESRGEEQRPAFMAPPDVLSNGGSDFGIEMPLSGDQSPVALPPPTQVLVEEGGEGDVEDESPRYLPDGPQDPADCGDVEMGSQVEGARGGYRTVSAEDTGAGEGQTKDAAKTWNGGHIHAGTPPGTAIAASTAAVEQEQVKGRENAGLSRSYGTASPSQRMKRRGYQALDGRASNTGRQEGDKLGGEAETTNLDNSNLGFKDLESALRDKTGVTNKLVTPKSGVRECEPRPERAEAIEGGDDIHGVGEGKFRFRKKACLEGASCEGGSTSDIDVCDDGQPPDEQATVRRPPLDEGSREDWELESTSDPTGTDALEQQIGFGEVRRVAQEELDEHEAGDLPFREGSDGDGSTSDVNMSGDGHLPAEQATVRRPPLDEGSREDWELESASGPTGTDALEQQIGFGEVRRVAQEELDGHDAGDLPFREGSDGDGLPSDVDMSGDVLTPVQQARARRPPLGEDSEQDWEPQSASDPTGTDALEQQIGFGEVRRVAQEELDEHEAGDLPFREGSDGDGSTSDVDMSGDGHLPAEQATVRRPPLDEGSREDWELESASDPTGTDALEQQIGFGEVRRVAQEELDGHDAGDLPFREGSDGDGLPSDVDMSGDVLTPVQQARARRPPLGEDSEQDWEPQSASDPTGTDALEQQIGFGEVRRVAQEELDEHEAGDLPFREGSDGDGSTSDVDMSGDGHLPAEQATVRRPPLDEGSREDWELESASGPTGTDALEQQIGFGEVRRVAQEELDGHDAGDLPFREGSDGDGLPSDVDMSGDVLTPVQQARARRPPLGEDSEQDWEPQSASDPTGTDALEQQIGFGEVRRVAQEELDGHAAGDLPFREGSDGDGSTSDVDMSGDGHLPAEQATVRRPPLDEGSREDWELESASDPTGIDALEQQIGLGEVRRVAQEELDEHAAGDLPFREGSDRDGSTSDVDMSGDGHLPAEQARARRPPLGEDSEQDWEPQWTSDPTGIDALEQQIGLGEVRLVAQEELDEHAAGDLPFREGSDRDGSTSDVDMSGDVLTPVQQARARRPPLGEDSEQDWEPQSTSDPTGTDALEQQIGFGEVRRVAQEELDERGAPPLPFGGDPERAGKGEVSERSPSDIHVGDDNEYEQQAGLGPRLPPLQLEDTEDDYVFDSAFGSTRAGMFEQQIGFGEVRRVAQEELDEHAAGDLPFREGSDRDGSTSDVDMSGDVLTPVQQARARRPPLGEDSEQDWELQSTSGLAATDALEQQIGFGEVRRVAQEGQPRITVDDAPEQQVGLGGSRPVLQHYPKSIPVEPRGHTHRHPTLYSNPWHSLEGNYDHAVLINPSFKPCFEEDSISEPFDTAMDDEMVDALHDNERPVGHAFFRVCIEDADYLDLSRGSSPTEEQVLVKPFAFKTLVEDDEDPGMDADSEDSIQAVFRHSFRRKKALSISIPKLTHLLGRSSTDKRTKPPKKRRSRGKKGITSPLRPAPDKVFSDAYCSDFSYVLPKSRYRGGSGQSESSHSSSSSDCGEGIKVSFAPNGGNGYGWGNWNGRSGKPMPPVLRGKHSNIPTTPPSSRRMEDQCIGNPVAGPVLQDSDGGWLSNDSPNKGDLSLSEGNFEDQLVTNRPPSPSEGSSSADNADNAEEQGLPKTLSDVNPGGNFGSINLAVAFKNMAGNTEPMQQNHGAVLFAAIAQLQTWMAQRDQPKDTNEGEPKAQHDYERQERPGALVKLHLLIREHAKLMMGRTDLEEVNGCLPITSVEMQHIQLWARNPARFGGPTEDEFKLFLDFDNTTAPQRKLARTWNKRAGNIFTKSFLEKHPSYEEEEDVVRTHFQTHVRKALTKQYTNFIKPMDAADVAELRKRFAIEQRRINRHNRRIKTCAFFKAYPDMARYHQYLKHEMPWKVTSGDESDSVGPDEIQRRRLVISRIQWRAEEVRGWMQTLDSLDLALRFTNGARPTPGSFPRPRFDPLKFDPPRDLQETWSTGYVPGLPENFYDKAWLESLPPHDREELKPLPPVSLEFPNEVIDFAQTAARVLNRDTLPRPSQPS</sequence>
<feature type="region of interest" description="Disordered" evidence="1">
    <location>
        <begin position="80"/>
        <end position="99"/>
    </location>
</feature>
<dbReference type="Proteomes" id="UP000541558">
    <property type="component" value="Unassembled WGS sequence"/>
</dbReference>
<feature type="compositionally biased region" description="Basic and acidic residues" evidence="1">
    <location>
        <begin position="976"/>
        <end position="985"/>
    </location>
</feature>
<feature type="region of interest" description="Disordered" evidence="1">
    <location>
        <begin position="1948"/>
        <end position="2058"/>
    </location>
</feature>
<feature type="compositionally biased region" description="Basic and acidic residues" evidence="1">
    <location>
        <begin position="1598"/>
        <end position="1619"/>
    </location>
</feature>
<feature type="compositionally biased region" description="Basic and acidic residues" evidence="1">
    <location>
        <begin position="812"/>
        <end position="821"/>
    </location>
</feature>
<feature type="compositionally biased region" description="Basic and acidic residues" evidence="1">
    <location>
        <begin position="1140"/>
        <end position="1149"/>
    </location>
</feature>
<feature type="compositionally biased region" description="Basic and acidic residues" evidence="1">
    <location>
        <begin position="1429"/>
        <end position="1446"/>
    </location>
</feature>
<reference evidence="2 3" key="1">
    <citation type="journal article" date="2020" name="ISME J.">
        <title>Uncovering the hidden diversity of litter-decomposition mechanisms in mushroom-forming fungi.</title>
        <authorList>
            <person name="Floudas D."/>
            <person name="Bentzer J."/>
            <person name="Ahren D."/>
            <person name="Johansson T."/>
            <person name="Persson P."/>
            <person name="Tunlid A."/>
        </authorList>
    </citation>
    <scope>NUCLEOTIDE SEQUENCE [LARGE SCALE GENOMIC DNA]</scope>
    <source>
        <strain evidence="2 3">CBS 175.51</strain>
    </source>
</reference>
<feature type="compositionally biased region" description="Low complexity" evidence="1">
    <location>
        <begin position="1280"/>
        <end position="1292"/>
    </location>
</feature>
<feature type="region of interest" description="Disordered" evidence="1">
    <location>
        <begin position="1"/>
        <end position="41"/>
    </location>
</feature>
<feature type="region of interest" description="Disordered" evidence="1">
    <location>
        <begin position="1598"/>
        <end position="1649"/>
    </location>
</feature>
<feature type="compositionally biased region" description="Polar residues" evidence="1">
    <location>
        <begin position="184"/>
        <end position="201"/>
    </location>
</feature>
<feature type="compositionally biased region" description="Basic and acidic residues" evidence="1">
    <location>
        <begin position="762"/>
        <end position="785"/>
    </location>
</feature>
<feature type="compositionally biased region" description="Basic and acidic residues" evidence="1">
    <location>
        <begin position="1172"/>
        <end position="1195"/>
    </location>
</feature>
<feature type="compositionally biased region" description="Low complexity" evidence="1">
    <location>
        <begin position="952"/>
        <end position="964"/>
    </location>
</feature>